<evidence type="ECO:0000256" key="6">
    <source>
        <dbReference type="ARBA" id="ARBA00023136"/>
    </source>
</evidence>
<keyword evidence="2" id="KW-1003">Cell membrane</keyword>
<dbReference type="PANTHER" id="PTHR33362">
    <property type="entry name" value="SIALIC ACID TRAP TRANSPORTER PERMEASE PROTEIN SIAT-RELATED"/>
    <property type="match status" value="1"/>
</dbReference>
<dbReference type="Pfam" id="PF06808">
    <property type="entry name" value="DctM"/>
    <property type="match status" value="2"/>
</dbReference>
<feature type="transmembrane region" description="Helical" evidence="9">
    <location>
        <begin position="160"/>
        <end position="185"/>
    </location>
</feature>
<dbReference type="Proteomes" id="UP001528040">
    <property type="component" value="Unassembled WGS sequence"/>
</dbReference>
<feature type="transmembrane region" description="Helical" evidence="9">
    <location>
        <begin position="526"/>
        <end position="547"/>
    </location>
</feature>
<sequence length="884" mass="94519">MELYFLALLILIMAAALGSGYPVAFALPGAAIITIGLAAGAGYMFAGSTDAYFHSGGPSQWLSAGVTNLRGVYWEVERDTLIAIPLFIFMGIMLQRSKIAEDLLVTMAQLFGPVPGGLGISVVFVGALLAATTGIVGATVVAMGLISLPAMLRNNYSSPLATGTIAASGTLGQIIPPSIVLIILADQLASATDQASTARKALHKDATGELSMPSVFDVASTSAGEMFLGAFIPGILLVGLYMLYILVFAILRPKLAPAVPYRGKYDIGFVKNVSITLIPPLALIFLVLGSIIGGIATVNQAGAIGAAGAMIMASYRLPKGGKTLYYPALIAIASMVLVGFTLANFNMNVKAIETGADKLGIALGAIATILLLVSLIWSGIRIFKIDDTLQGVMLETAKTTSLVFIILLGAAMLTAAFRAFGGEELVKEFLLGLPGGFWTQFLIVMLVIFILGFFLDFIEIAVVVVPIVAPILLADPQANITAVWLGVMIGLNIQTSFLTPPFGFALFYLRGVAPAVVKTVQMYKGVIAFILLQISALVIVGAFPPLVNYLPNRVSFLSESSPPPRNPKLQLCVEDYVGQNLAESSVAADAIKLARGLDLSILPKDLAKDLTEGFDKADLALEKLTEAFDSAQIVEMAAPGYRPMHGQVRGIEKQVRRLEAEAKELGTQISRMRDESQAEMRAKLQAHLDVIEAEAEALRVTIPAAWAEKQSEFLKLTQAENKARSQYRRAADESYEGPQSVLAVLEDNQAYSELQVDLMALRQTIESIPEKDAEGIVNDFAKRVGGVEGAGDVKKALGKARKALKAKTPDREKALVEYENAVAAYEAQLSWRMEAEAKLAPGINAYLDGIRDTLGVRLQSRFTRSQALFMASCTAYHRDISLNF</sequence>
<feature type="transmembrane region" description="Helical" evidence="9">
    <location>
        <begin position="324"/>
        <end position="347"/>
    </location>
</feature>
<proteinExistence type="predicted"/>
<evidence type="ECO:0000256" key="8">
    <source>
        <dbReference type="SAM" id="Coils"/>
    </source>
</evidence>
<feature type="transmembrane region" description="Helical" evidence="9">
    <location>
        <begin position="481"/>
        <end position="506"/>
    </location>
</feature>
<evidence type="ECO:0000259" key="10">
    <source>
        <dbReference type="Pfam" id="PF06808"/>
    </source>
</evidence>
<evidence type="ECO:0000256" key="4">
    <source>
        <dbReference type="ARBA" id="ARBA00022692"/>
    </source>
</evidence>
<keyword evidence="3 7" id="KW-0997">Cell inner membrane</keyword>
<evidence type="ECO:0000256" key="3">
    <source>
        <dbReference type="ARBA" id="ARBA00022519"/>
    </source>
</evidence>
<evidence type="ECO:0000313" key="11">
    <source>
        <dbReference type="EMBL" id="MDA5093130.1"/>
    </source>
</evidence>
<keyword evidence="12" id="KW-1185">Reference proteome</keyword>
<keyword evidence="8" id="KW-0175">Coiled coil</keyword>
<keyword evidence="6 9" id="KW-0472">Membrane</keyword>
<feature type="transmembrane region" description="Helical" evidence="9">
    <location>
        <begin position="226"/>
        <end position="251"/>
    </location>
</feature>
<dbReference type="RefSeq" id="WP_271052745.1">
    <property type="nucleotide sequence ID" value="NZ_JAQIIO010000001.1"/>
</dbReference>
<comment type="subcellular location">
    <subcellularLocation>
        <location evidence="1 7">Cell inner membrane</location>
        <topology evidence="1 7">Multi-pass membrane protein</topology>
    </subcellularLocation>
</comment>
<name>A0ABT4VZG7_9RHOB</name>
<feature type="transmembrane region" description="Helical" evidence="9">
    <location>
        <begin position="401"/>
        <end position="421"/>
    </location>
</feature>
<feature type="transmembrane region" description="Helical" evidence="9">
    <location>
        <begin position="28"/>
        <end position="46"/>
    </location>
</feature>
<protein>
    <submittedName>
        <fullName evidence="11">TRAP transporter large permease subunit</fullName>
    </submittedName>
</protein>
<feature type="coiled-coil region" evidence="8">
    <location>
        <begin position="648"/>
        <end position="701"/>
    </location>
</feature>
<feature type="transmembrane region" description="Helical" evidence="9">
    <location>
        <begin position="298"/>
        <end position="317"/>
    </location>
</feature>
<dbReference type="InterPro" id="IPR004681">
    <property type="entry name" value="TRAP_DctM"/>
</dbReference>
<reference evidence="11 12" key="1">
    <citation type="submission" date="2023-01" db="EMBL/GenBank/DDBJ databases">
        <authorList>
            <person name="Yoon J.-W."/>
        </authorList>
    </citation>
    <scope>NUCLEOTIDE SEQUENCE [LARGE SCALE GENOMIC DNA]</scope>
    <source>
        <strain evidence="11 12">KMU-50</strain>
    </source>
</reference>
<gene>
    <name evidence="11" type="ORF">O2N63_03430</name>
</gene>
<feature type="transmembrane region" description="Helical" evidence="9">
    <location>
        <begin position="441"/>
        <end position="474"/>
    </location>
</feature>
<comment type="function">
    <text evidence="7">Part of the tripartite ATP-independent periplasmic (TRAP) transport system.</text>
</comment>
<dbReference type="PANTHER" id="PTHR33362:SF7">
    <property type="entry name" value="SLL1103 PROTEIN"/>
    <property type="match status" value="1"/>
</dbReference>
<dbReference type="EMBL" id="JAQIIO010000001">
    <property type="protein sequence ID" value="MDA5093130.1"/>
    <property type="molecule type" value="Genomic_DNA"/>
</dbReference>
<evidence type="ECO:0000256" key="5">
    <source>
        <dbReference type="ARBA" id="ARBA00022989"/>
    </source>
</evidence>
<feature type="domain" description="TRAP C4-dicarboxylate transport system permease DctM subunit" evidence="10">
    <location>
        <begin position="218"/>
        <end position="545"/>
    </location>
</feature>
<feature type="domain" description="TRAP C4-dicarboxylate transport system permease DctM subunit" evidence="10">
    <location>
        <begin position="11"/>
        <end position="186"/>
    </location>
</feature>
<feature type="transmembrane region" description="Helical" evidence="9">
    <location>
        <begin position="117"/>
        <end position="148"/>
    </location>
</feature>
<keyword evidence="4 9" id="KW-0812">Transmembrane</keyword>
<evidence type="ECO:0000256" key="2">
    <source>
        <dbReference type="ARBA" id="ARBA00022475"/>
    </source>
</evidence>
<feature type="transmembrane region" description="Helical" evidence="9">
    <location>
        <begin position="272"/>
        <end position="292"/>
    </location>
</feature>
<comment type="caution">
    <text evidence="11">The sequence shown here is derived from an EMBL/GenBank/DDBJ whole genome shotgun (WGS) entry which is preliminary data.</text>
</comment>
<organism evidence="11 12">
    <name type="scientific">Aliiroseovarius salicola</name>
    <dbReference type="NCBI Taxonomy" id="3009082"/>
    <lineage>
        <taxon>Bacteria</taxon>
        <taxon>Pseudomonadati</taxon>
        <taxon>Pseudomonadota</taxon>
        <taxon>Alphaproteobacteria</taxon>
        <taxon>Rhodobacterales</taxon>
        <taxon>Paracoccaceae</taxon>
        <taxon>Aliiroseovarius</taxon>
    </lineage>
</organism>
<evidence type="ECO:0000256" key="9">
    <source>
        <dbReference type="SAM" id="Phobius"/>
    </source>
</evidence>
<feature type="transmembrane region" description="Helical" evidence="9">
    <location>
        <begin position="359"/>
        <end position="380"/>
    </location>
</feature>
<keyword evidence="5 9" id="KW-1133">Transmembrane helix</keyword>
<evidence type="ECO:0000256" key="1">
    <source>
        <dbReference type="ARBA" id="ARBA00004429"/>
    </source>
</evidence>
<keyword evidence="7" id="KW-0813">Transport</keyword>
<dbReference type="InterPro" id="IPR010656">
    <property type="entry name" value="DctM"/>
</dbReference>
<evidence type="ECO:0000313" key="12">
    <source>
        <dbReference type="Proteomes" id="UP001528040"/>
    </source>
</evidence>
<accession>A0ABT4VZG7</accession>
<evidence type="ECO:0000256" key="7">
    <source>
        <dbReference type="RuleBase" id="RU369079"/>
    </source>
</evidence>